<feature type="domain" description="PrcB C-terminal" evidence="2">
    <location>
        <begin position="76"/>
        <end position="131"/>
    </location>
</feature>
<name>A0A4R1BQM2_9ACTN</name>
<evidence type="ECO:0000313" key="4">
    <source>
        <dbReference type="Proteomes" id="UP000295244"/>
    </source>
</evidence>
<organism evidence="3 4">
    <name type="scientific">Rubrobacter taiwanensis</name>
    <dbReference type="NCBI Taxonomy" id="185139"/>
    <lineage>
        <taxon>Bacteria</taxon>
        <taxon>Bacillati</taxon>
        <taxon>Actinomycetota</taxon>
        <taxon>Rubrobacteria</taxon>
        <taxon>Rubrobacterales</taxon>
        <taxon>Rubrobacteraceae</taxon>
        <taxon>Rubrobacter</taxon>
    </lineage>
</organism>
<reference evidence="3 4" key="1">
    <citation type="submission" date="2019-03" db="EMBL/GenBank/DDBJ databases">
        <title>Whole genome sequence of a novel Rubrobacter taiwanensis strain, isolated from Yellowstone National Park.</title>
        <authorList>
            <person name="Freed S."/>
            <person name="Ramaley R.F."/>
            <person name="Kyndt J.A."/>
        </authorList>
    </citation>
    <scope>NUCLEOTIDE SEQUENCE [LARGE SCALE GENOMIC DNA]</scope>
    <source>
        <strain evidence="3 4">Yellowstone</strain>
    </source>
</reference>
<protein>
    <submittedName>
        <fullName evidence="3">Protease complex subunit PrcB family protein</fullName>
    </submittedName>
</protein>
<dbReference type="EMBL" id="SKBU01000006">
    <property type="protein sequence ID" value="TCJ19901.1"/>
    <property type="molecule type" value="Genomic_DNA"/>
</dbReference>
<accession>A0A4R1BQM2</accession>
<dbReference type="Pfam" id="PF14343">
    <property type="entry name" value="PrcB_C"/>
    <property type="match status" value="1"/>
</dbReference>
<sequence>MRAGLILLLFLAAGCAPAGEPDPPETPGEEARTLTVENIASGPYGPQERGIMLAPDAGSLARAAGVEVPDAGEGVYAGAFWGERRTGGHTVRFESAILEGNEVTVRLSLRAPGPGDIVTQALTHPYAVAVIRDVEPSGLRFRFVDQAGRELDWPVRTVP</sequence>
<dbReference type="InterPro" id="IPR025748">
    <property type="entry name" value="PrcB_C_dom"/>
</dbReference>
<feature type="signal peptide" evidence="1">
    <location>
        <begin position="1"/>
        <end position="18"/>
    </location>
</feature>
<evidence type="ECO:0000259" key="2">
    <source>
        <dbReference type="Pfam" id="PF14343"/>
    </source>
</evidence>
<dbReference type="GO" id="GO:0006508">
    <property type="term" value="P:proteolysis"/>
    <property type="evidence" value="ECO:0007669"/>
    <property type="project" value="UniProtKB-KW"/>
</dbReference>
<comment type="caution">
    <text evidence="3">The sequence shown here is derived from an EMBL/GenBank/DDBJ whole genome shotgun (WGS) entry which is preliminary data.</text>
</comment>
<dbReference type="RefSeq" id="WP_132688187.1">
    <property type="nucleotide sequence ID" value="NZ_SKBU01000006.1"/>
</dbReference>
<keyword evidence="3" id="KW-0645">Protease</keyword>
<keyword evidence="1" id="KW-0732">Signal</keyword>
<keyword evidence="3" id="KW-0378">Hydrolase</keyword>
<dbReference type="Proteomes" id="UP000295244">
    <property type="component" value="Unassembled WGS sequence"/>
</dbReference>
<dbReference type="OrthoDB" id="29537at2"/>
<dbReference type="PROSITE" id="PS51257">
    <property type="entry name" value="PROKAR_LIPOPROTEIN"/>
    <property type="match status" value="1"/>
</dbReference>
<feature type="chain" id="PRO_5020232834" evidence="1">
    <location>
        <begin position="19"/>
        <end position="159"/>
    </location>
</feature>
<evidence type="ECO:0000256" key="1">
    <source>
        <dbReference type="SAM" id="SignalP"/>
    </source>
</evidence>
<dbReference type="GO" id="GO:0008233">
    <property type="term" value="F:peptidase activity"/>
    <property type="evidence" value="ECO:0007669"/>
    <property type="project" value="UniProtKB-KW"/>
</dbReference>
<keyword evidence="4" id="KW-1185">Reference proteome</keyword>
<proteinExistence type="predicted"/>
<gene>
    <name evidence="3" type="ORF">E0L93_02800</name>
</gene>
<dbReference type="AlphaFoldDB" id="A0A4R1BQM2"/>
<evidence type="ECO:0000313" key="3">
    <source>
        <dbReference type="EMBL" id="TCJ19901.1"/>
    </source>
</evidence>